<dbReference type="PANTHER" id="PTHR33096:SF1">
    <property type="entry name" value="CXC1-LIKE CYSTEINE CLUSTER ASSOCIATED WITH KDZ TRANSPOSASES DOMAIN-CONTAINING PROTEIN"/>
    <property type="match status" value="1"/>
</dbReference>
<dbReference type="InterPro" id="IPR040521">
    <property type="entry name" value="KDZ"/>
</dbReference>
<name>A0A5C3PFB5_9APHY</name>
<dbReference type="EMBL" id="ML211307">
    <property type="protein sequence ID" value="TFK84583.1"/>
    <property type="molecule type" value="Genomic_DNA"/>
</dbReference>
<dbReference type="PANTHER" id="PTHR33096">
    <property type="entry name" value="CXC2 DOMAIN-CONTAINING PROTEIN"/>
    <property type="match status" value="1"/>
</dbReference>
<evidence type="ECO:0000256" key="1">
    <source>
        <dbReference type="SAM" id="MobiDB-lite"/>
    </source>
</evidence>
<evidence type="ECO:0000313" key="4">
    <source>
        <dbReference type="Proteomes" id="UP000308197"/>
    </source>
</evidence>
<dbReference type="InParanoid" id="A0A5C3PFB5"/>
<gene>
    <name evidence="3" type="ORF">K466DRAFT_496323</name>
</gene>
<evidence type="ECO:0000313" key="3">
    <source>
        <dbReference type="EMBL" id="TFK84583.1"/>
    </source>
</evidence>
<dbReference type="STRING" id="1314778.A0A5C3PFB5"/>
<organism evidence="3 4">
    <name type="scientific">Polyporus arcularius HHB13444</name>
    <dbReference type="NCBI Taxonomy" id="1314778"/>
    <lineage>
        <taxon>Eukaryota</taxon>
        <taxon>Fungi</taxon>
        <taxon>Dikarya</taxon>
        <taxon>Basidiomycota</taxon>
        <taxon>Agaricomycotina</taxon>
        <taxon>Agaricomycetes</taxon>
        <taxon>Polyporales</taxon>
        <taxon>Polyporaceae</taxon>
        <taxon>Polyporus</taxon>
    </lineage>
</organism>
<dbReference type="Proteomes" id="UP000308197">
    <property type="component" value="Unassembled WGS sequence"/>
</dbReference>
<proteinExistence type="predicted"/>
<dbReference type="Pfam" id="PF18758">
    <property type="entry name" value="KDZ"/>
    <property type="match status" value="1"/>
</dbReference>
<dbReference type="AlphaFoldDB" id="A0A5C3PFB5"/>
<evidence type="ECO:0000259" key="2">
    <source>
        <dbReference type="Pfam" id="PF18803"/>
    </source>
</evidence>
<reference evidence="3 4" key="1">
    <citation type="journal article" date="2019" name="Nat. Ecol. Evol.">
        <title>Megaphylogeny resolves global patterns of mushroom evolution.</title>
        <authorList>
            <person name="Varga T."/>
            <person name="Krizsan K."/>
            <person name="Foldi C."/>
            <person name="Dima B."/>
            <person name="Sanchez-Garcia M."/>
            <person name="Sanchez-Ramirez S."/>
            <person name="Szollosi G.J."/>
            <person name="Szarkandi J.G."/>
            <person name="Papp V."/>
            <person name="Albert L."/>
            <person name="Andreopoulos W."/>
            <person name="Angelini C."/>
            <person name="Antonin V."/>
            <person name="Barry K.W."/>
            <person name="Bougher N.L."/>
            <person name="Buchanan P."/>
            <person name="Buyck B."/>
            <person name="Bense V."/>
            <person name="Catcheside P."/>
            <person name="Chovatia M."/>
            <person name="Cooper J."/>
            <person name="Damon W."/>
            <person name="Desjardin D."/>
            <person name="Finy P."/>
            <person name="Geml J."/>
            <person name="Haridas S."/>
            <person name="Hughes K."/>
            <person name="Justo A."/>
            <person name="Karasinski D."/>
            <person name="Kautmanova I."/>
            <person name="Kiss B."/>
            <person name="Kocsube S."/>
            <person name="Kotiranta H."/>
            <person name="LaButti K.M."/>
            <person name="Lechner B.E."/>
            <person name="Liimatainen K."/>
            <person name="Lipzen A."/>
            <person name="Lukacs Z."/>
            <person name="Mihaltcheva S."/>
            <person name="Morgado L.N."/>
            <person name="Niskanen T."/>
            <person name="Noordeloos M.E."/>
            <person name="Ohm R.A."/>
            <person name="Ortiz-Santana B."/>
            <person name="Ovrebo C."/>
            <person name="Racz N."/>
            <person name="Riley R."/>
            <person name="Savchenko A."/>
            <person name="Shiryaev A."/>
            <person name="Soop K."/>
            <person name="Spirin V."/>
            <person name="Szebenyi C."/>
            <person name="Tomsovsky M."/>
            <person name="Tulloss R.E."/>
            <person name="Uehling J."/>
            <person name="Grigoriev I.V."/>
            <person name="Vagvolgyi C."/>
            <person name="Papp T."/>
            <person name="Martin F.M."/>
            <person name="Miettinen O."/>
            <person name="Hibbett D.S."/>
            <person name="Nagy L.G."/>
        </authorList>
    </citation>
    <scope>NUCLEOTIDE SEQUENCE [LARGE SCALE GENOMIC DNA]</scope>
    <source>
        <strain evidence="3 4">HHB13444</strain>
    </source>
</reference>
<feature type="region of interest" description="Disordered" evidence="1">
    <location>
        <begin position="779"/>
        <end position="809"/>
    </location>
</feature>
<accession>A0A5C3PFB5</accession>
<feature type="domain" description="CxC2-like cysteine cluster KDZ transposase-associated" evidence="2">
    <location>
        <begin position="85"/>
        <end position="194"/>
    </location>
</feature>
<dbReference type="InterPro" id="IPR041457">
    <property type="entry name" value="CxC2_KDZ-assoc"/>
</dbReference>
<protein>
    <recommendedName>
        <fullName evidence="2">CxC2-like cysteine cluster KDZ transposase-associated domain-containing protein</fullName>
    </recommendedName>
</protein>
<dbReference type="Pfam" id="PF18803">
    <property type="entry name" value="CxC2"/>
    <property type="match status" value="1"/>
</dbReference>
<keyword evidence="4" id="KW-1185">Reference proteome</keyword>
<sequence>MKDWLPMAGVVLDELLRRDGRGDYRPFEQCLSCRDPDVARPATIRCTTCDAGPLECEECVRERHQRHACHRLQRWNGKFFEVTSLKEVGLVVQLGHADGSICANPVPAPADFCVIDTNGHHSMALNYCGCDKAGDAGTHYEQLLRRDYFPSTLTEPHTVYTTRLLEHYHVQSLQGKISMYDYYASLERLTDNTGTKKLQDRYKSFMRVVAQWRFLKRLKRAGRAHDPTGIPGTQAGELAVECPACPHPDINLPPNWEDVSDDLQYLYVMCVAIDACFRLKRRQVSSEEKDPILGSGWGYFVEDTGYQTLLKGYGEQDEVSTCTGFAAMTQANMKYSKGYAASGVGAVICARHEFFLANGVGDTQVGEKWINMDYIFVCAMLRHLRVRKLVSYDIACQWSKGLLERVAKFPSHLQIPLPTGSLKYVIPKLHWGAHERKNHSQYSLNYVPGSARNDGEGIERRWWWVQPVANSTKTMGPGRRQGCLEDQWGYANWRKIVDFAEFMRRRYMIARQEAAAKEKEFQEFTKSFNKENVAQWEKDVKEWEADMKKPDPYHVASTGPSQAQIKKDIAREEQAKAALPGHVAVHKISALGFITMGLELEESQAKLQEEVAKNEESKPVQTLEQRTAFRHRVQKFRELQAVYTPQVVVLLAQDPAARLEVLQVESILLGLPSQISTRHRSTACSPDILAIETRLRDAQCRDALHELRTQLHIQDRLYKLKKLHIRNQGPNTRMQTEIKGQDSRVRHAAAKYRRARRAKLALMGPGPWELEFQALNDNDIRGVQDDDPDELAARQRGRKKPGPSEGHRQVSWIWKSADVQGAGYSDSVRVEWVKFRARVQRWMEERRLLPEEMRRILAWLIYEENRWLSRIGQRDDVDDALQEGLTAYAHKQANIRRNMRGTCRQIWYKLMQESGLEMGEEWREVPGYIPRKVRRRVNNKIIIEEEVEEGESEEVVEGEDGLVLDGLEGEDMDEYRRLVELDQAGLQET</sequence>